<reference evidence="2 3" key="1">
    <citation type="submission" date="2016-08" db="EMBL/GenBank/DDBJ databases">
        <title>Complete genome sequence of Fictibacillus arsenicus G25-54, a strain with toxicity to nematodes and a potential arsenic-resistance activity.</title>
        <authorList>
            <person name="Zheng Z."/>
        </authorList>
    </citation>
    <scope>NUCLEOTIDE SEQUENCE [LARGE SCALE GENOMIC DNA]</scope>
    <source>
        <strain evidence="2 3">G25-54</strain>
    </source>
</reference>
<gene>
    <name evidence="2" type="ORF">ABE41_007210</name>
</gene>
<dbReference type="AlphaFoldDB" id="A0A1B1Z2V5"/>
<evidence type="ECO:0000313" key="3">
    <source>
        <dbReference type="Proteomes" id="UP000077412"/>
    </source>
</evidence>
<name>A0A1B1Z2V5_9BACL</name>
<dbReference type="EMBL" id="CP016761">
    <property type="protein sequence ID" value="ANX11792.1"/>
    <property type="molecule type" value="Genomic_DNA"/>
</dbReference>
<evidence type="ECO:0000313" key="2">
    <source>
        <dbReference type="EMBL" id="ANX11792.1"/>
    </source>
</evidence>
<proteinExistence type="predicted"/>
<dbReference type="KEGG" id="far:ABE41_007210"/>
<dbReference type="Proteomes" id="UP000077412">
    <property type="component" value="Chromosome"/>
</dbReference>
<evidence type="ECO:0000256" key="1">
    <source>
        <dbReference type="SAM" id="Phobius"/>
    </source>
</evidence>
<keyword evidence="1" id="KW-0812">Transmembrane</keyword>
<feature type="transmembrane region" description="Helical" evidence="1">
    <location>
        <begin position="28"/>
        <end position="45"/>
    </location>
</feature>
<feature type="transmembrane region" description="Helical" evidence="1">
    <location>
        <begin position="57"/>
        <end position="79"/>
    </location>
</feature>
<keyword evidence="1" id="KW-0472">Membrane</keyword>
<organism evidence="2 3">
    <name type="scientific">Fictibacillus arsenicus</name>
    <dbReference type="NCBI Taxonomy" id="255247"/>
    <lineage>
        <taxon>Bacteria</taxon>
        <taxon>Bacillati</taxon>
        <taxon>Bacillota</taxon>
        <taxon>Bacilli</taxon>
        <taxon>Bacillales</taxon>
        <taxon>Fictibacillaceae</taxon>
        <taxon>Fictibacillus</taxon>
    </lineage>
</organism>
<accession>A0A1B1Z2V5</accession>
<feature type="transmembrane region" description="Helical" evidence="1">
    <location>
        <begin position="5"/>
        <end position="22"/>
    </location>
</feature>
<dbReference type="STRING" id="255247.ABE41_007210"/>
<protein>
    <submittedName>
        <fullName evidence="2">Uncharacterized protein</fullName>
    </submittedName>
</protein>
<sequence>MKLGTIVYYVLFLYIGFFIFLQEDWSPWLVGFLVIVLTFSLRKFTERVEFLQRKIHFLAGCGVLYGMLIIWASVIKFIVY</sequence>
<keyword evidence="3" id="KW-1185">Reference proteome</keyword>
<keyword evidence="1" id="KW-1133">Transmembrane helix</keyword>